<dbReference type="EMBL" id="AABL01000988">
    <property type="protein sequence ID" value="EAA23011.1"/>
    <property type="molecule type" value="Genomic_DNA"/>
</dbReference>
<keyword evidence="1" id="KW-0812">Transmembrane</keyword>
<evidence type="ECO:0000313" key="3">
    <source>
        <dbReference type="Proteomes" id="UP000008553"/>
    </source>
</evidence>
<name>Q7RJ27_PLAYO</name>
<dbReference type="AlphaFoldDB" id="Q7RJ27"/>
<gene>
    <name evidence="2" type="ORF">PY03437</name>
</gene>
<protein>
    <submittedName>
        <fullName evidence="2">Uncharacterized protein</fullName>
    </submittedName>
</protein>
<keyword evidence="1" id="KW-0472">Membrane</keyword>
<organism evidence="2 3">
    <name type="scientific">Plasmodium yoelii yoelii</name>
    <dbReference type="NCBI Taxonomy" id="73239"/>
    <lineage>
        <taxon>Eukaryota</taxon>
        <taxon>Sar</taxon>
        <taxon>Alveolata</taxon>
        <taxon>Apicomplexa</taxon>
        <taxon>Aconoidasida</taxon>
        <taxon>Haemosporida</taxon>
        <taxon>Plasmodiidae</taxon>
        <taxon>Plasmodium</taxon>
        <taxon>Plasmodium (Vinckeia)</taxon>
    </lineage>
</organism>
<keyword evidence="1" id="KW-1133">Transmembrane helix</keyword>
<evidence type="ECO:0000256" key="1">
    <source>
        <dbReference type="SAM" id="Phobius"/>
    </source>
</evidence>
<evidence type="ECO:0000313" key="2">
    <source>
        <dbReference type="EMBL" id="EAA23011.1"/>
    </source>
</evidence>
<proteinExistence type="predicted"/>
<sequence length="26" mass="3137">MFLHNFYIVFMLWISAEIVKFIFGLG</sequence>
<feature type="non-terminal residue" evidence="2">
    <location>
        <position position="26"/>
    </location>
</feature>
<dbReference type="InParanoid" id="Q7RJ27"/>
<feature type="transmembrane region" description="Helical" evidence="1">
    <location>
        <begin position="6"/>
        <end position="25"/>
    </location>
</feature>
<comment type="caution">
    <text evidence="2">The sequence shown here is derived from an EMBL/GenBank/DDBJ whole genome shotgun (WGS) entry which is preliminary data.</text>
</comment>
<dbReference type="Proteomes" id="UP000008553">
    <property type="component" value="Unassembled WGS sequence"/>
</dbReference>
<accession>Q7RJ27</accession>
<reference evidence="2 3" key="1">
    <citation type="journal article" date="2002" name="Nature">
        <title>Genome sequence and comparative analysis of the model rodent malaria parasite Plasmodium yoelii yoelii.</title>
        <authorList>
            <person name="Carlton J.M."/>
            <person name="Angiuoli S.V."/>
            <person name="Suh B.B."/>
            <person name="Kooij T.W."/>
            <person name="Pertea M."/>
            <person name="Silva J.C."/>
            <person name="Ermolaeva M.D."/>
            <person name="Allen J.E."/>
            <person name="Selengut J.D."/>
            <person name="Koo H.L."/>
            <person name="Peterson J.D."/>
            <person name="Pop M."/>
            <person name="Kosack D.S."/>
            <person name="Shumway M.F."/>
            <person name="Bidwell S.L."/>
            <person name="Shallom S.J."/>
            <person name="van Aken S.E."/>
            <person name="Riedmuller S.B."/>
            <person name="Feldblyum T.V."/>
            <person name="Cho J.K."/>
            <person name="Quackenbush J."/>
            <person name="Sedegah M."/>
            <person name="Shoaibi A."/>
            <person name="Cummings L.M."/>
            <person name="Florens L."/>
            <person name="Yates J.R."/>
            <person name="Raine J.D."/>
            <person name="Sinden R.E."/>
            <person name="Harris M.A."/>
            <person name="Cunningham D.A."/>
            <person name="Preiser P.R."/>
            <person name="Bergman L.W."/>
            <person name="Vaidya A.B."/>
            <person name="van Lin L.H."/>
            <person name="Janse C.J."/>
            <person name="Waters A.P."/>
            <person name="Smith H.O."/>
            <person name="White O.R."/>
            <person name="Salzberg S.L."/>
            <person name="Venter J.C."/>
            <person name="Fraser C.M."/>
            <person name="Hoffman S.L."/>
            <person name="Gardner M.J."/>
            <person name="Carucci D.J."/>
        </authorList>
    </citation>
    <scope>NUCLEOTIDE SEQUENCE [LARGE SCALE GENOMIC DNA]</scope>
    <source>
        <strain evidence="2 3">17XNL</strain>
    </source>
</reference>
<dbReference type="PaxDb" id="73239-Q7RJ27"/>
<keyword evidence="3" id="KW-1185">Reference proteome</keyword>